<dbReference type="OrthoDB" id="272077at2759"/>
<dbReference type="SUPFAM" id="SSF56112">
    <property type="entry name" value="Protein kinase-like (PK-like)"/>
    <property type="match status" value="1"/>
</dbReference>
<reference evidence="2" key="1">
    <citation type="journal article" date="2020" name="Fungal Divers.">
        <title>Resolving the Mortierellaceae phylogeny through synthesis of multi-gene phylogenetics and phylogenomics.</title>
        <authorList>
            <person name="Vandepol N."/>
            <person name="Liber J."/>
            <person name="Desiro A."/>
            <person name="Na H."/>
            <person name="Kennedy M."/>
            <person name="Barry K."/>
            <person name="Grigoriev I.V."/>
            <person name="Miller A.N."/>
            <person name="O'Donnell K."/>
            <person name="Stajich J.E."/>
            <person name="Bonito G."/>
        </authorList>
    </citation>
    <scope>NUCLEOTIDE SEQUENCE</scope>
    <source>
        <strain evidence="2">CK1249</strain>
    </source>
</reference>
<dbReference type="InterPro" id="IPR000719">
    <property type="entry name" value="Prot_kinase_dom"/>
</dbReference>
<dbReference type="Gene3D" id="1.25.40.10">
    <property type="entry name" value="Tetratricopeptide repeat domain"/>
    <property type="match status" value="2"/>
</dbReference>
<keyword evidence="3" id="KW-1185">Reference proteome</keyword>
<evidence type="ECO:0000313" key="2">
    <source>
        <dbReference type="EMBL" id="KAF9967213.1"/>
    </source>
</evidence>
<organism evidence="2 3">
    <name type="scientific">Mortierella alpina</name>
    <name type="common">Oleaginous fungus</name>
    <name type="synonym">Mortierella renispora</name>
    <dbReference type="NCBI Taxonomy" id="64518"/>
    <lineage>
        <taxon>Eukaryota</taxon>
        <taxon>Fungi</taxon>
        <taxon>Fungi incertae sedis</taxon>
        <taxon>Mucoromycota</taxon>
        <taxon>Mortierellomycotina</taxon>
        <taxon>Mortierellomycetes</taxon>
        <taxon>Mortierellales</taxon>
        <taxon>Mortierellaceae</taxon>
        <taxon>Mortierella</taxon>
    </lineage>
</organism>
<sequence>MFFSLTYKADSMKLGKKIAGGAQAEIFKAKYGLDDVVVKRFLDSKHRTNKREVEIVQQLRHKHIVQFYHVQQDMIVMEYVEGGSLEGAIVKNDLKTWEIKTQIAKDIALGLAHLHSQGILHCDIKSSNILLTEHKEARICDFGLAIRVGESGQGGTLQWMAPELFQDTPQYSAKSDVYALGMVMWEMAAGSTRPYRNHTPDGMIRCIMNGILEEYPDDTPKNYADCIQMCWKQTAEERPAAVEVLPGVERSFQGQGGQDLSSARANAEKPHYAKALKEILAARSAPLMDICELEEMLPPDLKEKLPPSDKRSMDWFNTPSSDFTFAAAMFTVGLILSNEQEYGEALNWYLAASEAGIALAMLKVSEMYQHGTGVEQDDDEAASWYEKAVEAVEAQGRINHRYVHHDACVSEHHRGIMEWFRDAKSVGSAALKLGLGHAYLNGELQLDYNRALDWYHRASDAGSADAMHNISVMYSNGFGVEKDLVKAMEWRLKASHAGSSDALHGIGSIYFNGVGVDRDFNKAMEWWLKASAAGDASAMRNIGGMYHKGLGVGQDYSKAMEWYLKACDSGSALAMHSIGVMYEHGQGARQDCGKAIEWYLKSSNAGCAEAMSSMGVMYRDGLGVDQDYSTAMEWCLKASDAGNVETMYNVGWLYYHGLGAEQDYSKAMGWFLKAGGVGYALAFYNVGLMYYKGLGTERDLDEAMAWYLKASDAGVGVAMFNVGHMYKYGIGVEQDHGAAAAWYIKASDTGITRGMLAIGDMYREGKGVPLDPHKALDWYFKAQAAGEEEANDRIVETFSVMGREPSSDVQRCSIL</sequence>
<dbReference type="InterPro" id="IPR001245">
    <property type="entry name" value="Ser-Thr/Tyr_kinase_cat_dom"/>
</dbReference>
<dbReference type="PANTHER" id="PTHR43628:SF1">
    <property type="entry name" value="CHITIN SYNTHASE REGULATORY FACTOR 2-RELATED"/>
    <property type="match status" value="1"/>
</dbReference>
<dbReference type="Gene3D" id="1.10.510.10">
    <property type="entry name" value="Transferase(Phosphotransferase) domain 1"/>
    <property type="match status" value="1"/>
</dbReference>
<dbReference type="Pfam" id="PF07714">
    <property type="entry name" value="PK_Tyr_Ser-Thr"/>
    <property type="match status" value="1"/>
</dbReference>
<protein>
    <recommendedName>
        <fullName evidence="1">Protein kinase domain-containing protein</fullName>
    </recommendedName>
</protein>
<dbReference type="AlphaFoldDB" id="A0A9P6JCG1"/>
<dbReference type="InterPro" id="IPR008271">
    <property type="entry name" value="Ser/Thr_kinase_AS"/>
</dbReference>
<proteinExistence type="predicted"/>
<accession>A0A9P6JCG1</accession>
<dbReference type="PROSITE" id="PS00108">
    <property type="entry name" value="PROTEIN_KINASE_ST"/>
    <property type="match status" value="1"/>
</dbReference>
<dbReference type="PANTHER" id="PTHR43628">
    <property type="entry name" value="ACTIVATOR OF C KINASE PROTEIN 1-RELATED"/>
    <property type="match status" value="1"/>
</dbReference>
<dbReference type="PROSITE" id="PS50011">
    <property type="entry name" value="PROTEIN_KINASE_DOM"/>
    <property type="match status" value="1"/>
</dbReference>
<dbReference type="InterPro" id="IPR006597">
    <property type="entry name" value="Sel1-like"/>
</dbReference>
<dbReference type="SUPFAM" id="SSF81901">
    <property type="entry name" value="HCP-like"/>
    <property type="match status" value="4"/>
</dbReference>
<dbReference type="GO" id="GO:0005524">
    <property type="term" value="F:ATP binding"/>
    <property type="evidence" value="ECO:0007669"/>
    <property type="project" value="InterPro"/>
</dbReference>
<dbReference type="Pfam" id="PF08238">
    <property type="entry name" value="Sel1"/>
    <property type="match status" value="12"/>
</dbReference>
<dbReference type="GO" id="GO:0004672">
    <property type="term" value="F:protein kinase activity"/>
    <property type="evidence" value="ECO:0007669"/>
    <property type="project" value="InterPro"/>
</dbReference>
<dbReference type="PRINTS" id="PR00109">
    <property type="entry name" value="TYRKINASE"/>
</dbReference>
<dbReference type="InterPro" id="IPR052945">
    <property type="entry name" value="Mitotic_Regulator"/>
</dbReference>
<dbReference type="EMBL" id="JAAAHY010000093">
    <property type="protein sequence ID" value="KAF9967213.1"/>
    <property type="molecule type" value="Genomic_DNA"/>
</dbReference>
<dbReference type="SMART" id="SM00220">
    <property type="entry name" value="S_TKc"/>
    <property type="match status" value="1"/>
</dbReference>
<evidence type="ECO:0000259" key="1">
    <source>
        <dbReference type="PROSITE" id="PS50011"/>
    </source>
</evidence>
<dbReference type="SMART" id="SM00671">
    <property type="entry name" value="SEL1"/>
    <property type="match status" value="12"/>
</dbReference>
<evidence type="ECO:0000313" key="3">
    <source>
        <dbReference type="Proteomes" id="UP000738359"/>
    </source>
</evidence>
<comment type="caution">
    <text evidence="2">The sequence shown here is derived from an EMBL/GenBank/DDBJ whole genome shotgun (WGS) entry which is preliminary data.</text>
</comment>
<name>A0A9P6JCG1_MORAP</name>
<dbReference type="Proteomes" id="UP000738359">
    <property type="component" value="Unassembled WGS sequence"/>
</dbReference>
<dbReference type="InterPro" id="IPR011009">
    <property type="entry name" value="Kinase-like_dom_sf"/>
</dbReference>
<dbReference type="InterPro" id="IPR011990">
    <property type="entry name" value="TPR-like_helical_dom_sf"/>
</dbReference>
<gene>
    <name evidence="2" type="ORF">BGZ70_010367</name>
</gene>
<feature type="domain" description="Protein kinase" evidence="1">
    <location>
        <begin position="12"/>
        <end position="252"/>
    </location>
</feature>